<reference evidence="1" key="1">
    <citation type="submission" date="2013-11" db="EMBL/GenBank/DDBJ databases">
        <title>Genome sequence of the fusiform rust pathogen reveals effectors for host alternation and coevolution with pine.</title>
        <authorList>
            <consortium name="DOE Joint Genome Institute"/>
            <person name="Smith K."/>
            <person name="Pendleton A."/>
            <person name="Kubisiak T."/>
            <person name="Anderson C."/>
            <person name="Salamov A."/>
            <person name="Aerts A."/>
            <person name="Riley R."/>
            <person name="Clum A."/>
            <person name="Lindquist E."/>
            <person name="Ence D."/>
            <person name="Campbell M."/>
            <person name="Kronenberg Z."/>
            <person name="Feau N."/>
            <person name="Dhillon B."/>
            <person name="Hamelin R."/>
            <person name="Burleigh J."/>
            <person name="Smith J."/>
            <person name="Yandell M."/>
            <person name="Nelson C."/>
            <person name="Grigoriev I."/>
            <person name="Davis J."/>
        </authorList>
    </citation>
    <scope>NUCLEOTIDE SEQUENCE</scope>
    <source>
        <strain evidence="1">G11</strain>
    </source>
</reference>
<dbReference type="PANTHER" id="PTHR12975:SF6">
    <property type="entry name" value="TRAFFICKING PROTEIN PARTICLE COMPLEX SUBUNIT 8"/>
    <property type="match status" value="1"/>
</dbReference>
<evidence type="ECO:0000313" key="2">
    <source>
        <dbReference type="Proteomes" id="UP000886653"/>
    </source>
</evidence>
<dbReference type="GO" id="GO:1990072">
    <property type="term" value="C:TRAPPIII protein complex"/>
    <property type="evidence" value="ECO:0007669"/>
    <property type="project" value="TreeGrafter"/>
</dbReference>
<name>A0A9P6NPM3_9BASI</name>
<dbReference type="OrthoDB" id="203724at2759"/>
<keyword evidence="2" id="KW-1185">Reference proteome</keyword>
<organism evidence="1 2">
    <name type="scientific">Cronartium quercuum f. sp. fusiforme G11</name>
    <dbReference type="NCBI Taxonomy" id="708437"/>
    <lineage>
        <taxon>Eukaryota</taxon>
        <taxon>Fungi</taxon>
        <taxon>Dikarya</taxon>
        <taxon>Basidiomycota</taxon>
        <taxon>Pucciniomycotina</taxon>
        <taxon>Pucciniomycetes</taxon>
        <taxon>Pucciniales</taxon>
        <taxon>Coleosporiaceae</taxon>
        <taxon>Cronartium</taxon>
    </lineage>
</organism>
<evidence type="ECO:0000313" key="1">
    <source>
        <dbReference type="EMBL" id="KAG0147992.1"/>
    </source>
</evidence>
<proteinExistence type="predicted"/>
<dbReference type="InterPro" id="IPR024420">
    <property type="entry name" value="TRAPP_III_complex_Trs85"/>
</dbReference>
<dbReference type="PANTHER" id="PTHR12975">
    <property type="entry name" value="TRANSPORT PROTEIN TRAPP"/>
    <property type="match status" value="1"/>
</dbReference>
<sequence length="212" mass="23526">MIAVSQKLKKKGRRLQNTLAERLGRVYGRDESMDVEVRPDGARVELEGTSLMPVELFAGESVMRQLTIKNVGSLGLRRLACVVSHHTFFRIGSASEGVSSIYSSRPSESEVTQTKIELPNELVNNPPVSICDVLGPSDSITVPVVCRGEVVGQHTTFWLFVFQVVESGEWCSFRHIQLLEVMPSLQLKPIIRQSIVMNGLYTLTLEVSLLSI</sequence>
<dbReference type="AlphaFoldDB" id="A0A9P6NPM3"/>
<protein>
    <submittedName>
        <fullName evidence="1">Uncharacterized protein</fullName>
    </submittedName>
</protein>
<accession>A0A9P6NPM3</accession>
<dbReference type="Proteomes" id="UP000886653">
    <property type="component" value="Unassembled WGS sequence"/>
</dbReference>
<comment type="caution">
    <text evidence="1">The sequence shown here is derived from an EMBL/GenBank/DDBJ whole genome shotgun (WGS) entry which is preliminary data.</text>
</comment>
<dbReference type="EMBL" id="MU167241">
    <property type="protein sequence ID" value="KAG0147992.1"/>
    <property type="molecule type" value="Genomic_DNA"/>
</dbReference>
<gene>
    <name evidence="1" type="ORF">CROQUDRAFT_41937</name>
</gene>